<evidence type="ECO:0000256" key="3">
    <source>
        <dbReference type="ARBA" id="ARBA00004370"/>
    </source>
</evidence>
<keyword evidence="5" id="KW-0496">Mitochondrion</keyword>
<evidence type="ECO:0000256" key="2">
    <source>
        <dbReference type="ARBA" id="ARBA00004240"/>
    </source>
</evidence>
<organism evidence="7 8">
    <name type="scientific">Pyronema omphalodes (strain CBS 100304)</name>
    <name type="common">Pyronema confluens</name>
    <dbReference type="NCBI Taxonomy" id="1076935"/>
    <lineage>
        <taxon>Eukaryota</taxon>
        <taxon>Fungi</taxon>
        <taxon>Dikarya</taxon>
        <taxon>Ascomycota</taxon>
        <taxon>Pezizomycotina</taxon>
        <taxon>Pezizomycetes</taxon>
        <taxon>Pezizales</taxon>
        <taxon>Pyronemataceae</taxon>
        <taxon>Pyronema</taxon>
    </lineage>
</organism>
<evidence type="ECO:0000256" key="5">
    <source>
        <dbReference type="ARBA" id="ARBA00023128"/>
    </source>
</evidence>
<gene>
    <name evidence="7" type="ORF">PCON_03513</name>
</gene>
<dbReference type="Gene3D" id="3.40.50.1820">
    <property type="entry name" value="alpha/beta hydrolase"/>
    <property type="match status" value="1"/>
</dbReference>
<dbReference type="GO" id="GO:0016020">
    <property type="term" value="C:membrane"/>
    <property type="evidence" value="ECO:0007669"/>
    <property type="project" value="UniProtKB-SubCell"/>
</dbReference>
<evidence type="ECO:0000256" key="4">
    <source>
        <dbReference type="ARBA" id="ARBA00022824"/>
    </source>
</evidence>
<evidence type="ECO:0000313" key="7">
    <source>
        <dbReference type="EMBL" id="CCX16768.1"/>
    </source>
</evidence>
<dbReference type="AlphaFoldDB" id="U4LPY9"/>
<dbReference type="OrthoDB" id="7464126at2759"/>
<evidence type="ECO:0000256" key="1">
    <source>
        <dbReference type="ARBA" id="ARBA00004173"/>
    </source>
</evidence>
<reference evidence="7 8" key="1">
    <citation type="journal article" date="2013" name="PLoS Genet.">
        <title>The genome and development-dependent transcriptomes of Pyronema confluens: a window into fungal evolution.</title>
        <authorList>
            <person name="Traeger S."/>
            <person name="Altegoer F."/>
            <person name="Freitag M."/>
            <person name="Gabaldon T."/>
            <person name="Kempken F."/>
            <person name="Kumar A."/>
            <person name="Marcet-Houben M."/>
            <person name="Poggeler S."/>
            <person name="Stajich J.E."/>
            <person name="Nowrousian M."/>
        </authorList>
    </citation>
    <scope>NUCLEOTIDE SEQUENCE [LARGE SCALE GENOMIC DNA]</scope>
    <source>
        <strain evidence="8">CBS 100304</strain>
        <tissue evidence="7">Vegetative mycelium</tissue>
    </source>
</reference>
<dbReference type="PANTHER" id="PTHR48182">
    <property type="entry name" value="PROTEIN SERAC1"/>
    <property type="match status" value="1"/>
</dbReference>
<comment type="subcellular location">
    <subcellularLocation>
        <location evidence="2">Endoplasmic reticulum</location>
    </subcellularLocation>
    <subcellularLocation>
        <location evidence="3">Membrane</location>
    </subcellularLocation>
    <subcellularLocation>
        <location evidence="1">Mitochondrion</location>
    </subcellularLocation>
</comment>
<name>U4LPY9_PYROM</name>
<sequence length="247" mass="27987">MLRDYLDTLNIGNRFVIRDYLDTLNIDNRCMKGNSQVLSLAMYGSWQVASVSFEYHEPDIFRGCKPDQNIYLQFPKRRIEGRAVPVNVTVDCDFYGMTPFYESPEDMIKYDIIAVTGLSAHAFGSWKSPDQAHVMWLRDFLKIDLADSRVLTWGYHSDIKNDQSTTSIAAISRDFLQDIKFARRKSASDRPLILIGHSLGGLVLQQALADAGKETDEENGTLLRSCIGILFFGVPNLGLNPQASRHW</sequence>
<protein>
    <submittedName>
        <fullName evidence="7">Similar to Protein SERAC1 acc. no. Q5SNQ7</fullName>
    </submittedName>
</protein>
<dbReference type="SUPFAM" id="SSF53474">
    <property type="entry name" value="alpha/beta-Hydrolases"/>
    <property type="match status" value="1"/>
</dbReference>
<proteinExistence type="predicted"/>
<dbReference type="InterPro" id="IPR029058">
    <property type="entry name" value="AB_hydrolase_fold"/>
</dbReference>
<keyword evidence="4" id="KW-0256">Endoplasmic reticulum</keyword>
<dbReference type="GO" id="GO:0005739">
    <property type="term" value="C:mitochondrion"/>
    <property type="evidence" value="ECO:0007669"/>
    <property type="project" value="UniProtKB-SubCell"/>
</dbReference>
<dbReference type="EMBL" id="HF936514">
    <property type="protein sequence ID" value="CCX16768.1"/>
    <property type="molecule type" value="Genomic_DNA"/>
</dbReference>
<keyword evidence="8" id="KW-1185">Reference proteome</keyword>
<dbReference type="PANTHER" id="PTHR48182:SF2">
    <property type="entry name" value="PROTEIN SERAC1"/>
    <property type="match status" value="1"/>
</dbReference>
<dbReference type="InterPro" id="IPR052374">
    <property type="entry name" value="SERAC1"/>
</dbReference>
<evidence type="ECO:0000256" key="6">
    <source>
        <dbReference type="ARBA" id="ARBA00023136"/>
    </source>
</evidence>
<evidence type="ECO:0000313" key="8">
    <source>
        <dbReference type="Proteomes" id="UP000018144"/>
    </source>
</evidence>
<dbReference type="Proteomes" id="UP000018144">
    <property type="component" value="Unassembled WGS sequence"/>
</dbReference>
<keyword evidence="6" id="KW-0472">Membrane</keyword>
<accession>U4LPY9</accession>
<dbReference type="GO" id="GO:0005783">
    <property type="term" value="C:endoplasmic reticulum"/>
    <property type="evidence" value="ECO:0007669"/>
    <property type="project" value="UniProtKB-SubCell"/>
</dbReference>
<dbReference type="eggNOG" id="KOG2029">
    <property type="taxonomic scope" value="Eukaryota"/>
</dbReference>